<accession>A0ABY8VI78</accession>
<reference evidence="1 2" key="1">
    <citation type="submission" date="2023-05" db="EMBL/GenBank/DDBJ databases">
        <title>Corynebacterium suedekumii sp. nov. and Corynebacterium breve sp. nov. isolated from raw cow's milk.</title>
        <authorList>
            <person name="Baer M.K."/>
            <person name="Mehl L."/>
            <person name="Hellmuth R."/>
            <person name="Marke G."/>
            <person name="Lipski A."/>
        </authorList>
    </citation>
    <scope>NUCLEOTIDE SEQUENCE [LARGE SCALE GENOMIC DNA]</scope>
    <source>
        <strain evidence="1 2">R4</strain>
    </source>
</reference>
<gene>
    <name evidence="1" type="ORF">QP027_02645</name>
</gene>
<dbReference type="RefSeq" id="WP_284825779.1">
    <property type="nucleotide sequence ID" value="NZ_CP126969.1"/>
</dbReference>
<dbReference type="Proteomes" id="UP001225598">
    <property type="component" value="Chromosome"/>
</dbReference>
<name>A0ABY8VI78_9CORY</name>
<organism evidence="1 2">
    <name type="scientific">Corynebacterium breve</name>
    <dbReference type="NCBI Taxonomy" id="3049799"/>
    <lineage>
        <taxon>Bacteria</taxon>
        <taxon>Bacillati</taxon>
        <taxon>Actinomycetota</taxon>
        <taxon>Actinomycetes</taxon>
        <taxon>Mycobacteriales</taxon>
        <taxon>Corynebacteriaceae</taxon>
        <taxon>Corynebacterium</taxon>
    </lineage>
</organism>
<evidence type="ECO:0000313" key="2">
    <source>
        <dbReference type="Proteomes" id="UP001225598"/>
    </source>
</evidence>
<evidence type="ECO:0000313" key="1">
    <source>
        <dbReference type="EMBL" id="WIM68318.1"/>
    </source>
</evidence>
<sequence>MTRWHTITDAGNRTGDFKPVTLNSLSTITHDLLVMDVAVTYAAIGAGVVPERIMRWADRGKVSTRYVIGANYFPDLIVGARGRKDSNLLTASHRTRLSYTGAWRTRDKASTTELRELYPTLQQHRSTCFMKNMTFSQAIKTPGGASTHI</sequence>
<protein>
    <submittedName>
        <fullName evidence="1">Uncharacterized protein</fullName>
    </submittedName>
</protein>
<dbReference type="EMBL" id="CP126969">
    <property type="protein sequence ID" value="WIM68318.1"/>
    <property type="molecule type" value="Genomic_DNA"/>
</dbReference>
<proteinExistence type="predicted"/>
<keyword evidence="2" id="KW-1185">Reference proteome</keyword>